<dbReference type="InterPro" id="IPR032675">
    <property type="entry name" value="LRR_dom_sf"/>
</dbReference>
<proteinExistence type="predicted"/>
<dbReference type="Gene3D" id="3.80.10.10">
    <property type="entry name" value="Ribonuclease Inhibitor"/>
    <property type="match status" value="1"/>
</dbReference>
<accession>A0A8C6SYL6</accession>
<dbReference type="Proteomes" id="UP000694523">
    <property type="component" value="Unplaced"/>
</dbReference>
<protein>
    <submittedName>
        <fullName evidence="3">Uncharacterized protein</fullName>
    </submittedName>
</protein>
<name>A0A8C6SYL6_9GOBI</name>
<dbReference type="InterPro" id="IPR051261">
    <property type="entry name" value="NLR"/>
</dbReference>
<dbReference type="PANTHER" id="PTHR24106">
    <property type="entry name" value="NACHT, LRR AND CARD DOMAINS-CONTAINING"/>
    <property type="match status" value="1"/>
</dbReference>
<dbReference type="InterPro" id="IPR001611">
    <property type="entry name" value="Leu-rich_rpt"/>
</dbReference>
<dbReference type="Ensembl" id="ENSNMLT00000011727.1">
    <property type="protein sequence ID" value="ENSNMLP00000010364.1"/>
    <property type="gene ID" value="ENSNMLG00000007160.1"/>
</dbReference>
<sequence>MGLKERAVPRVWPPVSLCDHLKHATKALLKQLRGCGLTEWGCSLLGLALASKPFGLRVLDLSENPLKDEGVKRLCDSLQSKHCRLKTLSLKSCGLLDLSCRYLVSALKSNLTLEELDLRDNYVTSVGVKELRDFQPGPGRRRIRIYHDVHSGEEEVYTVPSPESCSPQPG</sequence>
<evidence type="ECO:0000313" key="4">
    <source>
        <dbReference type="Proteomes" id="UP000694523"/>
    </source>
</evidence>
<evidence type="ECO:0000313" key="3">
    <source>
        <dbReference type="Ensembl" id="ENSNMLP00000010364.1"/>
    </source>
</evidence>
<evidence type="ECO:0000256" key="1">
    <source>
        <dbReference type="ARBA" id="ARBA00022614"/>
    </source>
</evidence>
<keyword evidence="2" id="KW-0677">Repeat</keyword>
<dbReference type="SMART" id="SM00368">
    <property type="entry name" value="LRR_RI"/>
    <property type="match status" value="4"/>
</dbReference>
<evidence type="ECO:0000256" key="2">
    <source>
        <dbReference type="ARBA" id="ARBA00022737"/>
    </source>
</evidence>
<dbReference type="SUPFAM" id="SSF52047">
    <property type="entry name" value="RNI-like"/>
    <property type="match status" value="1"/>
</dbReference>
<keyword evidence="4" id="KW-1185">Reference proteome</keyword>
<dbReference type="AlphaFoldDB" id="A0A8C6SYL6"/>
<dbReference type="Pfam" id="PF13516">
    <property type="entry name" value="LRR_6"/>
    <property type="match status" value="2"/>
</dbReference>
<reference evidence="3" key="2">
    <citation type="submission" date="2025-09" db="UniProtKB">
        <authorList>
            <consortium name="Ensembl"/>
        </authorList>
    </citation>
    <scope>IDENTIFICATION</scope>
</reference>
<reference evidence="3" key="1">
    <citation type="submission" date="2025-08" db="UniProtKB">
        <authorList>
            <consortium name="Ensembl"/>
        </authorList>
    </citation>
    <scope>IDENTIFICATION</scope>
</reference>
<organism evidence="3 4">
    <name type="scientific">Neogobius melanostomus</name>
    <name type="common">round goby</name>
    <dbReference type="NCBI Taxonomy" id="47308"/>
    <lineage>
        <taxon>Eukaryota</taxon>
        <taxon>Metazoa</taxon>
        <taxon>Chordata</taxon>
        <taxon>Craniata</taxon>
        <taxon>Vertebrata</taxon>
        <taxon>Euteleostomi</taxon>
        <taxon>Actinopterygii</taxon>
        <taxon>Neopterygii</taxon>
        <taxon>Teleostei</taxon>
        <taxon>Neoteleostei</taxon>
        <taxon>Acanthomorphata</taxon>
        <taxon>Gobiaria</taxon>
        <taxon>Gobiiformes</taxon>
        <taxon>Gobioidei</taxon>
        <taxon>Gobiidae</taxon>
        <taxon>Benthophilinae</taxon>
        <taxon>Neogobiini</taxon>
        <taxon>Neogobius</taxon>
    </lineage>
</organism>
<keyword evidence="1" id="KW-0433">Leucine-rich repeat</keyword>